<dbReference type="Proteomes" id="UP000789706">
    <property type="component" value="Unassembled WGS sequence"/>
</dbReference>
<organism evidence="1 2">
    <name type="scientific">Diversispora eburnea</name>
    <dbReference type="NCBI Taxonomy" id="1213867"/>
    <lineage>
        <taxon>Eukaryota</taxon>
        <taxon>Fungi</taxon>
        <taxon>Fungi incertae sedis</taxon>
        <taxon>Mucoromycota</taxon>
        <taxon>Glomeromycotina</taxon>
        <taxon>Glomeromycetes</taxon>
        <taxon>Diversisporales</taxon>
        <taxon>Diversisporaceae</taxon>
        <taxon>Diversispora</taxon>
    </lineage>
</organism>
<protein>
    <submittedName>
        <fullName evidence="1">4706_t:CDS:1</fullName>
    </submittedName>
</protein>
<accession>A0A9N8UZ86</accession>
<name>A0A9N8UZ86_9GLOM</name>
<reference evidence="1" key="1">
    <citation type="submission" date="2021-06" db="EMBL/GenBank/DDBJ databases">
        <authorList>
            <person name="Kallberg Y."/>
            <person name="Tangrot J."/>
            <person name="Rosling A."/>
        </authorList>
    </citation>
    <scope>NUCLEOTIDE SEQUENCE</scope>
    <source>
        <strain evidence="1">AZ414A</strain>
    </source>
</reference>
<gene>
    <name evidence="1" type="ORF">DEBURN_LOCUS201</name>
</gene>
<evidence type="ECO:0000313" key="1">
    <source>
        <dbReference type="EMBL" id="CAG8432877.1"/>
    </source>
</evidence>
<evidence type="ECO:0000313" key="2">
    <source>
        <dbReference type="Proteomes" id="UP000789706"/>
    </source>
</evidence>
<proteinExistence type="predicted"/>
<sequence>MTETCKSITKSCRSDNVKEWIGFFRNVRHTRQYSLPRGQFPTFPTEVSPLKVENDAKDWFYFNVLAPVNALLSLQGTRFPSGKLIPESNNESKNLNLRKGSYRSQLAFNDNADKKLTHIPLDNFSFSDDDDFNDSNYSN</sequence>
<comment type="caution">
    <text evidence="1">The sequence shown here is derived from an EMBL/GenBank/DDBJ whole genome shotgun (WGS) entry which is preliminary data.</text>
</comment>
<dbReference type="AlphaFoldDB" id="A0A9N8UZ86"/>
<dbReference type="EMBL" id="CAJVPK010000006">
    <property type="protein sequence ID" value="CAG8432877.1"/>
    <property type="molecule type" value="Genomic_DNA"/>
</dbReference>
<keyword evidence="2" id="KW-1185">Reference proteome</keyword>